<evidence type="ECO:0000313" key="2">
    <source>
        <dbReference type="EMBL" id="GAA0348198.1"/>
    </source>
</evidence>
<dbReference type="InterPro" id="IPR051200">
    <property type="entry name" value="Host-pathogen_enzymatic-act"/>
</dbReference>
<dbReference type="SUPFAM" id="SSF82171">
    <property type="entry name" value="DPP6 N-terminal domain-like"/>
    <property type="match status" value="1"/>
</dbReference>
<dbReference type="InterPro" id="IPR015943">
    <property type="entry name" value="WD40/YVTN_repeat-like_dom_sf"/>
</dbReference>
<evidence type="ECO:0000313" key="3">
    <source>
        <dbReference type="Proteomes" id="UP001500063"/>
    </source>
</evidence>
<feature type="chain" id="PRO_5046610496" evidence="1">
    <location>
        <begin position="30"/>
        <end position="362"/>
    </location>
</feature>
<accession>A0ABP3GP88</accession>
<sequence>MKKRRLASLRRAVCLAAVLSALGAGTAVAASPPHPTEVGTTAVGGSPGSVAVSPDGSQAFVMIDDSDKDGPTALVKVVDTGTGAVKATLPLPRSNALMAGQVTVSRDGKRAYALAAQTVTVIDAVADTVLRTFAVPDQPRPAGWAPGLLKSVAVSPDGASLYVSQDGARTYRQGGPSRVMVFAAATGACTGSVNIDNQYVNDVLVHPGGKDVYVSGGAGLVHLDVAATPPTVVRTVVQPPGESGTSGATISADGSRIYDVVNNLGHVRVISTADDGTLATIAVVQGYSDLRNPMLSHDGTRLYVVKNDIDGPSVAVADTATRTLLDPLADVDATDVRGAAISADDSTLYLAGSGALQFLTVR</sequence>
<organism evidence="2 3">
    <name type="scientific">Streptomyces blastmyceticus</name>
    <dbReference type="NCBI Taxonomy" id="68180"/>
    <lineage>
        <taxon>Bacteria</taxon>
        <taxon>Bacillati</taxon>
        <taxon>Actinomycetota</taxon>
        <taxon>Actinomycetes</taxon>
        <taxon>Kitasatosporales</taxon>
        <taxon>Streptomycetaceae</taxon>
        <taxon>Streptomyces</taxon>
    </lineage>
</organism>
<feature type="signal peptide" evidence="1">
    <location>
        <begin position="1"/>
        <end position="29"/>
    </location>
</feature>
<comment type="caution">
    <text evidence="2">The sequence shown here is derived from an EMBL/GenBank/DDBJ whole genome shotgun (WGS) entry which is preliminary data.</text>
</comment>
<dbReference type="RefSeq" id="WP_344117940.1">
    <property type="nucleotide sequence ID" value="NZ_BAAABW010000015.1"/>
</dbReference>
<protein>
    <submittedName>
        <fullName evidence="2">Uncharacterized protein</fullName>
    </submittedName>
</protein>
<keyword evidence="3" id="KW-1185">Reference proteome</keyword>
<keyword evidence="1" id="KW-0732">Signal</keyword>
<dbReference type="Gene3D" id="2.130.10.10">
    <property type="entry name" value="YVTN repeat-like/Quinoprotein amine dehydrogenase"/>
    <property type="match status" value="2"/>
</dbReference>
<evidence type="ECO:0000256" key="1">
    <source>
        <dbReference type="SAM" id="SignalP"/>
    </source>
</evidence>
<dbReference type="Proteomes" id="UP001500063">
    <property type="component" value="Unassembled WGS sequence"/>
</dbReference>
<dbReference type="PANTHER" id="PTHR47197:SF3">
    <property type="entry name" value="DIHYDRO-HEME D1 DEHYDROGENASE"/>
    <property type="match status" value="1"/>
</dbReference>
<proteinExistence type="predicted"/>
<dbReference type="PANTHER" id="PTHR47197">
    <property type="entry name" value="PROTEIN NIRF"/>
    <property type="match status" value="1"/>
</dbReference>
<reference evidence="3" key="1">
    <citation type="journal article" date="2019" name="Int. J. Syst. Evol. Microbiol.">
        <title>The Global Catalogue of Microorganisms (GCM) 10K type strain sequencing project: providing services to taxonomists for standard genome sequencing and annotation.</title>
        <authorList>
            <consortium name="The Broad Institute Genomics Platform"/>
            <consortium name="The Broad Institute Genome Sequencing Center for Infectious Disease"/>
            <person name="Wu L."/>
            <person name="Ma J."/>
        </authorList>
    </citation>
    <scope>NUCLEOTIDE SEQUENCE [LARGE SCALE GENOMIC DNA]</scope>
    <source>
        <strain evidence="3">JCM 4565</strain>
    </source>
</reference>
<dbReference type="EMBL" id="BAAABW010000015">
    <property type="protein sequence ID" value="GAA0348198.1"/>
    <property type="molecule type" value="Genomic_DNA"/>
</dbReference>
<name>A0ABP3GP88_9ACTN</name>
<gene>
    <name evidence="2" type="ORF">GCM10010319_25950</name>
</gene>